<evidence type="ECO:0000256" key="5">
    <source>
        <dbReference type="ARBA" id="ARBA00022989"/>
    </source>
</evidence>
<dbReference type="PANTHER" id="PTHR43562:SF3">
    <property type="entry name" value="SODIUM ION_PROTON EXCHANGER (EUROFUNG)"/>
    <property type="match status" value="1"/>
</dbReference>
<evidence type="ECO:0000259" key="11">
    <source>
        <dbReference type="Pfam" id="PF00999"/>
    </source>
</evidence>
<accession>A0A177E736</accession>
<comment type="subcellular location">
    <subcellularLocation>
        <location evidence="1">Membrane</location>
        <topology evidence="1">Multi-pass membrane protein</topology>
    </subcellularLocation>
</comment>
<dbReference type="InterPro" id="IPR006153">
    <property type="entry name" value="Cation/H_exchanger_TM"/>
</dbReference>
<keyword evidence="7" id="KW-0406">Ion transport</keyword>
<dbReference type="RefSeq" id="WP_068541882.1">
    <property type="nucleotide sequence ID" value="NZ_LSFI01000020.1"/>
</dbReference>
<keyword evidence="9" id="KW-0739">Sodium transport</keyword>
<evidence type="ECO:0000256" key="7">
    <source>
        <dbReference type="ARBA" id="ARBA00023065"/>
    </source>
</evidence>
<dbReference type="AlphaFoldDB" id="A0A177E736"/>
<evidence type="ECO:0000256" key="2">
    <source>
        <dbReference type="ARBA" id="ARBA00022448"/>
    </source>
</evidence>
<gene>
    <name evidence="12" type="ORF">TH606_05305</name>
</gene>
<keyword evidence="2" id="KW-0813">Transport</keyword>
<dbReference type="InterPro" id="IPR038770">
    <property type="entry name" value="Na+/solute_symporter_sf"/>
</dbReference>
<evidence type="ECO:0000256" key="10">
    <source>
        <dbReference type="SAM" id="Phobius"/>
    </source>
</evidence>
<dbReference type="EMBL" id="LSFI01000020">
    <property type="protein sequence ID" value="OAG27773.1"/>
    <property type="molecule type" value="Genomic_DNA"/>
</dbReference>
<keyword evidence="13" id="KW-1185">Reference proteome</keyword>
<evidence type="ECO:0000256" key="3">
    <source>
        <dbReference type="ARBA" id="ARBA00022449"/>
    </source>
</evidence>
<name>A0A177E736_9BACT</name>
<keyword evidence="5 10" id="KW-1133">Transmembrane helix</keyword>
<dbReference type="OrthoDB" id="9793589at2"/>
<organism evidence="12 13">
    <name type="scientific">Thermodesulfatator autotrophicus</name>
    <dbReference type="NCBI Taxonomy" id="1795632"/>
    <lineage>
        <taxon>Bacteria</taxon>
        <taxon>Pseudomonadati</taxon>
        <taxon>Thermodesulfobacteriota</taxon>
        <taxon>Thermodesulfobacteria</taxon>
        <taxon>Thermodesulfobacteriales</taxon>
        <taxon>Thermodesulfatatoraceae</taxon>
        <taxon>Thermodesulfatator</taxon>
    </lineage>
</organism>
<dbReference type="GO" id="GO:1902600">
    <property type="term" value="P:proton transmembrane transport"/>
    <property type="evidence" value="ECO:0007669"/>
    <property type="project" value="InterPro"/>
</dbReference>
<comment type="caution">
    <text evidence="12">The sequence shown here is derived from an EMBL/GenBank/DDBJ whole genome shotgun (WGS) entry which is preliminary data.</text>
</comment>
<dbReference type="Pfam" id="PF00999">
    <property type="entry name" value="Na_H_Exchanger"/>
    <property type="match status" value="1"/>
</dbReference>
<dbReference type="PANTHER" id="PTHR43562">
    <property type="entry name" value="NAPA-TYPE SODIUM/HYDROGEN ANTIPORTER"/>
    <property type="match status" value="1"/>
</dbReference>
<dbReference type="GO" id="GO:0015297">
    <property type="term" value="F:antiporter activity"/>
    <property type="evidence" value="ECO:0007669"/>
    <property type="project" value="UniProtKB-KW"/>
</dbReference>
<evidence type="ECO:0000256" key="8">
    <source>
        <dbReference type="ARBA" id="ARBA00023136"/>
    </source>
</evidence>
<dbReference type="GO" id="GO:0006814">
    <property type="term" value="P:sodium ion transport"/>
    <property type="evidence" value="ECO:0007669"/>
    <property type="project" value="UniProtKB-KW"/>
</dbReference>
<keyword evidence="3" id="KW-0050">Antiport</keyword>
<dbReference type="Proteomes" id="UP000076964">
    <property type="component" value="Unassembled WGS sequence"/>
</dbReference>
<protein>
    <submittedName>
        <fullName evidence="12">Sodium:proton antiporter</fullName>
    </submittedName>
</protein>
<reference evidence="12 13" key="1">
    <citation type="submission" date="2016-02" db="EMBL/GenBank/DDBJ databases">
        <title>Draft genome sequence of Thermodesulfatator sp. S606.</title>
        <authorList>
            <person name="Lai Q."/>
            <person name="Cao J."/>
            <person name="Dupont S."/>
            <person name="Shao Z."/>
            <person name="Jebbar M."/>
            <person name="Alain K."/>
        </authorList>
    </citation>
    <scope>NUCLEOTIDE SEQUENCE [LARGE SCALE GENOMIC DNA]</scope>
    <source>
        <strain evidence="12 13">S606</strain>
    </source>
</reference>
<feature type="transmembrane region" description="Helical" evidence="10">
    <location>
        <begin position="12"/>
        <end position="36"/>
    </location>
</feature>
<feature type="transmembrane region" description="Helical" evidence="10">
    <location>
        <begin position="279"/>
        <end position="298"/>
    </location>
</feature>
<feature type="transmembrane region" description="Helical" evidence="10">
    <location>
        <begin position="56"/>
        <end position="75"/>
    </location>
</feature>
<proteinExistence type="predicted"/>
<feature type="transmembrane region" description="Helical" evidence="10">
    <location>
        <begin position="115"/>
        <end position="138"/>
    </location>
</feature>
<feature type="transmembrane region" description="Helical" evidence="10">
    <location>
        <begin position="187"/>
        <end position="209"/>
    </location>
</feature>
<feature type="transmembrane region" description="Helical" evidence="10">
    <location>
        <begin position="310"/>
        <end position="329"/>
    </location>
</feature>
<evidence type="ECO:0000256" key="9">
    <source>
        <dbReference type="ARBA" id="ARBA00023201"/>
    </source>
</evidence>
<feature type="transmembrane region" description="Helical" evidence="10">
    <location>
        <begin position="87"/>
        <end position="109"/>
    </location>
</feature>
<keyword evidence="8 10" id="KW-0472">Membrane</keyword>
<keyword evidence="4 10" id="KW-0812">Transmembrane</keyword>
<sequence length="402" mass="44126">MKVALEEIFIDLAFILFLARLWGSIFNRFGVPAVLGEIFAGLLLGPSLLGIVEPSFVIKLLAEIGIILLLFQIGLEVDIDQVKKTGFQAFLVAILGASLPILLGGIASYCLMKVSFTAALFVGGTLAATSIGITVRILQDLGKIDSRNSQIVLAAAVVDDILGVMLLTILYEFAQTGNFQFFTTFTYIFYILTFFLIAPIAAHFIALLIDFMARKLKSYDFVPSTILSLIFFLAYFAKRFGAPEILGAFTGGLAFSRRFVIPFAASLRVSSATVKSVKSIIGPLSLVFTPIFFVYVGLEINFKEIELNWYLLGYFILFSLIALLSKGLAGILIKGKIYDKIFVGLAMIPRGEVGIIFVEFGRLSGLFDLSLYTTMIMVVAFTTFVAPFLLKFYLEKVGAYVS</sequence>
<dbReference type="Gene3D" id="1.20.1530.20">
    <property type="match status" value="1"/>
</dbReference>
<evidence type="ECO:0000256" key="6">
    <source>
        <dbReference type="ARBA" id="ARBA00023053"/>
    </source>
</evidence>
<feature type="transmembrane region" description="Helical" evidence="10">
    <location>
        <begin position="221"/>
        <end position="240"/>
    </location>
</feature>
<feature type="transmembrane region" description="Helical" evidence="10">
    <location>
        <begin position="369"/>
        <end position="390"/>
    </location>
</feature>
<feature type="transmembrane region" description="Helical" evidence="10">
    <location>
        <begin position="150"/>
        <end position="171"/>
    </location>
</feature>
<evidence type="ECO:0000313" key="12">
    <source>
        <dbReference type="EMBL" id="OAG27773.1"/>
    </source>
</evidence>
<evidence type="ECO:0000313" key="13">
    <source>
        <dbReference type="Proteomes" id="UP000076964"/>
    </source>
</evidence>
<keyword evidence="6" id="KW-0915">Sodium</keyword>
<feature type="domain" description="Cation/H+ exchanger transmembrane" evidence="11">
    <location>
        <begin position="15"/>
        <end position="396"/>
    </location>
</feature>
<feature type="transmembrane region" description="Helical" evidence="10">
    <location>
        <begin position="246"/>
        <end position="267"/>
    </location>
</feature>
<evidence type="ECO:0000256" key="1">
    <source>
        <dbReference type="ARBA" id="ARBA00004141"/>
    </source>
</evidence>
<dbReference type="GO" id="GO:0016020">
    <property type="term" value="C:membrane"/>
    <property type="evidence" value="ECO:0007669"/>
    <property type="project" value="UniProtKB-SubCell"/>
</dbReference>
<evidence type="ECO:0000256" key="4">
    <source>
        <dbReference type="ARBA" id="ARBA00022692"/>
    </source>
</evidence>
<dbReference type="STRING" id="1795632.TH606_05305"/>